<organism evidence="1 2">
    <name type="scientific">Actinacidiphila oryziradicis</name>
    <dbReference type="NCBI Taxonomy" id="2571141"/>
    <lineage>
        <taxon>Bacteria</taxon>
        <taxon>Bacillati</taxon>
        <taxon>Actinomycetota</taxon>
        <taxon>Actinomycetes</taxon>
        <taxon>Kitasatosporales</taxon>
        <taxon>Streptomycetaceae</taxon>
        <taxon>Actinacidiphila</taxon>
    </lineage>
</organism>
<sequence>MIARIGAMKPWEDDDGSAMIEFVCSHYGGPTPDARPTYIYTLRIGWMLVQLFRPGSLDEDQVLAPFEPHPTFHPLWPVGTTMTWPPPKQLPAEYMEAIAHPPTLPIEVVGRTTTTERTSN</sequence>
<comment type="caution">
    <text evidence="1">The sequence shown here is derived from an EMBL/GenBank/DDBJ whole genome shotgun (WGS) entry which is preliminary data.</text>
</comment>
<evidence type="ECO:0000313" key="1">
    <source>
        <dbReference type="EMBL" id="TJZ94438.1"/>
    </source>
</evidence>
<gene>
    <name evidence="1" type="ORF">FCI23_53760</name>
</gene>
<dbReference type="RefSeq" id="WP_136731484.1">
    <property type="nucleotide sequence ID" value="NZ_SUMC01000223.1"/>
</dbReference>
<accession>A0A4V5MW49</accession>
<proteinExistence type="predicted"/>
<dbReference type="AlphaFoldDB" id="A0A4V5MW49"/>
<name>A0A4V5MW49_9ACTN</name>
<dbReference type="Proteomes" id="UP000305778">
    <property type="component" value="Unassembled WGS sequence"/>
</dbReference>
<keyword evidence="2" id="KW-1185">Reference proteome</keyword>
<protein>
    <submittedName>
        <fullName evidence="1">Uncharacterized protein</fullName>
    </submittedName>
</protein>
<reference evidence="1 2" key="1">
    <citation type="submission" date="2019-04" db="EMBL/GenBank/DDBJ databases">
        <title>Streptomyces oryziradicis sp. nov., a novel actinomycete isolated from rhizosphere soil of rice (Oryza sativa L.).</title>
        <authorList>
            <person name="Li C."/>
        </authorList>
    </citation>
    <scope>NUCLEOTIDE SEQUENCE [LARGE SCALE GENOMIC DNA]</scope>
    <source>
        <strain evidence="1 2">NEAU-C40</strain>
    </source>
</reference>
<dbReference type="EMBL" id="SUMC01000223">
    <property type="protein sequence ID" value="TJZ94438.1"/>
    <property type="molecule type" value="Genomic_DNA"/>
</dbReference>
<evidence type="ECO:0000313" key="2">
    <source>
        <dbReference type="Proteomes" id="UP000305778"/>
    </source>
</evidence>